<proteinExistence type="predicted"/>
<dbReference type="Proteomes" id="UP000744676">
    <property type="component" value="Unassembled WGS sequence"/>
</dbReference>
<accession>A0ACB6V515</accession>
<protein>
    <submittedName>
        <fullName evidence="1">Uncharacterized protein</fullName>
    </submittedName>
</protein>
<evidence type="ECO:0000313" key="2">
    <source>
        <dbReference type="Proteomes" id="UP000744676"/>
    </source>
</evidence>
<gene>
    <name evidence="1" type="ORF">D0Z00_002103</name>
</gene>
<dbReference type="EMBL" id="QVQA01000050">
    <property type="protein sequence ID" value="KAF5098223.1"/>
    <property type="molecule type" value="Genomic_DNA"/>
</dbReference>
<sequence length="566" mass="61129">MKAKALTVHWHLENQPIYSAHFQPSANGANRRLATAGGDNNVRIWRLEYQDQANPTAVTSLTYLATLAKHTQAVNVVRFDSKGLTLASAGDDGVIFLWSLSDSAIPKALGEDTEDDKETWKLRNMCRSSISEIYDLAWSPDSQYLIAGSMDNVARVYNASTGQCIRELAEHSHYVQGVAWDPFNEYIATQSSDRSVHIYNLKTKDGQFSLGTHHKIARVDLPARKLPTKQAGEPPASPKADNSRVSVSPDYSAPETPSSSSSSTMNPPPPTVKPSYSRKSSPPVAFLPGLRKPSLAISCSPIYYTLRGNSKKISTSHISIDTSVDDVSTPGPALFEEATEETVTAPVFALKYRMVYAVATQDSIIVYDTEQKQPLCIVSNLHYSTFTDLTWSPDGNNLLMTSTDGFCSVIIFDKGELGTPYTEPIRPPVIVSQSPTKTVGNTTVESFGTNTPVLPATLPVFVKPSTSTNVNSSTSNSVPVASSPVLAPTSALTTEPLVPLISSMPPIATHGTPPQTPQQSVAQLSTRAPKRANEEASARSDRSSTAASSTSSKKRRIAPTLVEKKD</sequence>
<comment type="caution">
    <text evidence="1">The sequence shown here is derived from an EMBL/GenBank/DDBJ whole genome shotgun (WGS) entry which is preliminary data.</text>
</comment>
<reference evidence="1 2" key="1">
    <citation type="journal article" date="2020" name="Front. Microbiol.">
        <title>Phenotypic and Genetic Characterization of the Cheese Ripening Yeast Geotrichum candidum.</title>
        <authorList>
            <person name="Perkins V."/>
            <person name="Vignola S."/>
            <person name="Lessard M.H."/>
            <person name="Plante P.L."/>
            <person name="Corbeil J."/>
            <person name="Dugat-Bony E."/>
            <person name="Frenette M."/>
            <person name="Labrie S."/>
        </authorList>
    </citation>
    <scope>NUCLEOTIDE SEQUENCE [LARGE SCALE GENOMIC DNA]</scope>
    <source>
        <strain evidence="1 2">LMA-1147</strain>
    </source>
</reference>
<organism evidence="1 2">
    <name type="scientific">Geotrichum galactomycetum</name>
    <dbReference type="NCBI Taxonomy" id="27317"/>
    <lineage>
        <taxon>Eukaryota</taxon>
        <taxon>Fungi</taxon>
        <taxon>Dikarya</taxon>
        <taxon>Ascomycota</taxon>
        <taxon>Saccharomycotina</taxon>
        <taxon>Dipodascomycetes</taxon>
        <taxon>Dipodascales</taxon>
        <taxon>Dipodascaceae</taxon>
        <taxon>Geotrichum</taxon>
    </lineage>
</organism>
<evidence type="ECO:0000313" key="1">
    <source>
        <dbReference type="EMBL" id="KAF5098223.1"/>
    </source>
</evidence>
<name>A0ACB6V515_9ASCO</name>
<keyword evidence="2" id="KW-1185">Reference proteome</keyword>